<comment type="caution">
    <text evidence="1">The sequence shown here is derived from an EMBL/GenBank/DDBJ whole genome shotgun (WGS) entry which is preliminary data.</text>
</comment>
<dbReference type="Proteomes" id="UP001235840">
    <property type="component" value="Unassembled WGS sequence"/>
</dbReference>
<dbReference type="EMBL" id="JAUSTY010000015">
    <property type="protein sequence ID" value="MDQ0167422.1"/>
    <property type="molecule type" value="Genomic_DNA"/>
</dbReference>
<gene>
    <name evidence="1" type="ORF">J2S11_003347</name>
</gene>
<evidence type="ECO:0000313" key="2">
    <source>
        <dbReference type="Proteomes" id="UP001235840"/>
    </source>
</evidence>
<evidence type="ECO:0000313" key="1">
    <source>
        <dbReference type="EMBL" id="MDQ0167422.1"/>
    </source>
</evidence>
<dbReference type="RefSeq" id="WP_343834471.1">
    <property type="nucleotide sequence ID" value="NZ_BAAADK010000002.1"/>
</dbReference>
<organism evidence="1 2">
    <name type="scientific">Caldalkalibacillus horti</name>
    <dbReference type="NCBI Taxonomy" id="77523"/>
    <lineage>
        <taxon>Bacteria</taxon>
        <taxon>Bacillati</taxon>
        <taxon>Bacillota</taxon>
        <taxon>Bacilli</taxon>
        <taxon>Bacillales</taxon>
        <taxon>Bacillaceae</taxon>
        <taxon>Caldalkalibacillus</taxon>
    </lineage>
</organism>
<proteinExistence type="predicted"/>
<sequence>MFTYANSRIEELDTKRQSLTKALADMSDEAVSLEHIKRISGCLHNWDSIDFEDRRLVADGLISAIRATRESVQIEWKI</sequence>
<reference evidence="1 2" key="1">
    <citation type="submission" date="2023-07" db="EMBL/GenBank/DDBJ databases">
        <title>Genomic Encyclopedia of Type Strains, Phase IV (KMG-IV): sequencing the most valuable type-strain genomes for metagenomic binning, comparative biology and taxonomic classification.</title>
        <authorList>
            <person name="Goeker M."/>
        </authorList>
    </citation>
    <scope>NUCLEOTIDE SEQUENCE [LARGE SCALE GENOMIC DNA]</scope>
    <source>
        <strain evidence="1 2">DSM 12751</strain>
    </source>
</reference>
<keyword evidence="2" id="KW-1185">Reference proteome</keyword>
<name>A0ABT9W2E3_9BACI</name>
<accession>A0ABT9W2E3</accession>
<protein>
    <submittedName>
        <fullName evidence="1">Uncharacterized protein</fullName>
    </submittedName>
</protein>